<dbReference type="PANTHER" id="PTHR42718:SF46">
    <property type="entry name" value="BLR6921 PROTEIN"/>
    <property type="match status" value="1"/>
</dbReference>
<dbReference type="AlphaFoldDB" id="A0AAU7B2P2"/>
<dbReference type="KEGG" id="parq:DSM112329_05189"/>
<reference evidence="10" key="1">
    <citation type="submission" date="2022-12" db="EMBL/GenBank/DDBJ databases">
        <title>Paraconexibacter alkalitolerans sp. nov. and Baekduia alba sp. nov., isolated from soil and emended description of the genera Paraconexibacter (Chun et al., 2020) and Baekduia (An et al., 2020).</title>
        <authorList>
            <person name="Vieira S."/>
            <person name="Huber K.J."/>
            <person name="Geppert A."/>
            <person name="Wolf J."/>
            <person name="Neumann-Schaal M."/>
            <person name="Muesken M."/>
            <person name="Overmann J."/>
        </authorList>
    </citation>
    <scope>NUCLEOTIDE SEQUENCE</scope>
    <source>
        <strain evidence="10">AEG42_29</strain>
    </source>
</reference>
<evidence type="ECO:0000256" key="2">
    <source>
        <dbReference type="ARBA" id="ARBA00022448"/>
    </source>
</evidence>
<keyword evidence="6 8" id="KW-0472">Membrane</keyword>
<dbReference type="NCBIfam" id="TIGR00711">
    <property type="entry name" value="efflux_EmrB"/>
    <property type="match status" value="1"/>
</dbReference>
<feature type="domain" description="Major facilitator superfamily (MFS) profile" evidence="9">
    <location>
        <begin position="21"/>
        <end position="476"/>
    </location>
</feature>
<protein>
    <submittedName>
        <fullName evidence="10">Multidrug resistance protein Stp</fullName>
    </submittedName>
</protein>
<feature type="transmembrane region" description="Helical" evidence="8">
    <location>
        <begin position="174"/>
        <end position="196"/>
    </location>
</feature>
<evidence type="ECO:0000256" key="8">
    <source>
        <dbReference type="SAM" id="Phobius"/>
    </source>
</evidence>
<dbReference type="RefSeq" id="WP_354699472.1">
    <property type="nucleotide sequence ID" value="NZ_CP114014.1"/>
</dbReference>
<feature type="transmembrane region" description="Helical" evidence="8">
    <location>
        <begin position="449"/>
        <end position="472"/>
    </location>
</feature>
<dbReference type="EMBL" id="CP114014">
    <property type="protein sequence ID" value="XAY08291.1"/>
    <property type="molecule type" value="Genomic_DNA"/>
</dbReference>
<dbReference type="Gene3D" id="1.20.1720.10">
    <property type="entry name" value="Multidrug resistance protein D"/>
    <property type="match status" value="1"/>
</dbReference>
<accession>A0AAU7B2P2</accession>
<evidence type="ECO:0000259" key="9">
    <source>
        <dbReference type="PROSITE" id="PS50850"/>
    </source>
</evidence>
<evidence type="ECO:0000256" key="1">
    <source>
        <dbReference type="ARBA" id="ARBA00004651"/>
    </source>
</evidence>
<dbReference type="GO" id="GO:0005886">
    <property type="term" value="C:plasma membrane"/>
    <property type="evidence" value="ECO:0007669"/>
    <property type="project" value="UniProtKB-SubCell"/>
</dbReference>
<evidence type="ECO:0000256" key="3">
    <source>
        <dbReference type="ARBA" id="ARBA00022475"/>
    </source>
</evidence>
<feature type="transmembrane region" description="Helical" evidence="8">
    <location>
        <begin position="87"/>
        <end position="106"/>
    </location>
</feature>
<evidence type="ECO:0000256" key="5">
    <source>
        <dbReference type="ARBA" id="ARBA00022989"/>
    </source>
</evidence>
<keyword evidence="2" id="KW-0813">Transport</keyword>
<sequence length="500" mass="51839">MTADTAPHEPTPLTDRQRWLALYVLCTGVLMIVLDSTIVNVALPTIQEDLDFSESGLAWVVNAYLIAFGGLLLLAGRLGDLAGRRRIFLVGLVVFTLASLACALSPTQEVLVAARFVQGVGGALTSSVVLGMIVMMFPEPKEQAKAIGVFGFVAAGGGSVGLLAGGILTDAISWHWIFLVNIPIGIATGVMARRLVADDKGLGLKQGADVPGTLLIVSGLMLFVYTILQVEQQGWGSTRTLAGLAVAVVLLTGFLLRQQRTSNPLMPLRLFRSRNVSGANLVMIFTVAGLFTQFFLGALYMTKVLDYSPLQVGLAFLPSTAVVAILSLRTSEKLVSRFGARTVLIPTLVCLTGGLLLFARTPDDGTFLIDILPATMLTGVGAGLAFPPLMQLAMSGATPSDTGLASGLINTTVQVGGAVGLALLATLAADRTSELRADGVIEATALNSGYHLGYVVGAGLVGVALLVAIFVLQTVAGPPAAGGHGDASSPPPVDSEYSVA</sequence>
<proteinExistence type="predicted"/>
<keyword evidence="3" id="KW-1003">Cell membrane</keyword>
<dbReference type="InterPro" id="IPR011701">
    <property type="entry name" value="MFS"/>
</dbReference>
<dbReference type="GO" id="GO:0022857">
    <property type="term" value="F:transmembrane transporter activity"/>
    <property type="evidence" value="ECO:0007669"/>
    <property type="project" value="InterPro"/>
</dbReference>
<evidence type="ECO:0000256" key="6">
    <source>
        <dbReference type="ARBA" id="ARBA00023136"/>
    </source>
</evidence>
<dbReference type="SUPFAM" id="SSF103473">
    <property type="entry name" value="MFS general substrate transporter"/>
    <property type="match status" value="1"/>
</dbReference>
<feature type="transmembrane region" description="Helical" evidence="8">
    <location>
        <begin position="112"/>
        <end position="134"/>
    </location>
</feature>
<keyword evidence="4 8" id="KW-0812">Transmembrane</keyword>
<dbReference type="PRINTS" id="PR01036">
    <property type="entry name" value="TCRTETB"/>
</dbReference>
<feature type="transmembrane region" description="Helical" evidence="8">
    <location>
        <begin position="208"/>
        <end position="228"/>
    </location>
</feature>
<feature type="transmembrane region" description="Helical" evidence="8">
    <location>
        <begin position="365"/>
        <end position="386"/>
    </location>
</feature>
<feature type="transmembrane region" description="Helical" evidence="8">
    <location>
        <begin position="146"/>
        <end position="168"/>
    </location>
</feature>
<dbReference type="CDD" id="cd17321">
    <property type="entry name" value="MFS_MMR_MDR_like"/>
    <property type="match status" value="1"/>
</dbReference>
<dbReference type="PROSITE" id="PS50850">
    <property type="entry name" value="MFS"/>
    <property type="match status" value="1"/>
</dbReference>
<gene>
    <name evidence="10" type="primary">stp_6</name>
    <name evidence="10" type="ORF">DSM112329_05189</name>
</gene>
<feature type="transmembrane region" description="Helical" evidence="8">
    <location>
        <begin position="407"/>
        <end position="429"/>
    </location>
</feature>
<feature type="region of interest" description="Disordered" evidence="7">
    <location>
        <begin position="481"/>
        <end position="500"/>
    </location>
</feature>
<feature type="transmembrane region" description="Helical" evidence="8">
    <location>
        <begin position="278"/>
        <end position="301"/>
    </location>
</feature>
<feature type="transmembrane region" description="Helical" evidence="8">
    <location>
        <begin position="240"/>
        <end position="257"/>
    </location>
</feature>
<dbReference type="PANTHER" id="PTHR42718">
    <property type="entry name" value="MAJOR FACILITATOR SUPERFAMILY MULTIDRUG TRANSPORTER MFSC"/>
    <property type="match status" value="1"/>
</dbReference>
<name>A0AAU7B2P2_9ACTN</name>
<dbReference type="Pfam" id="PF07690">
    <property type="entry name" value="MFS_1"/>
    <property type="match status" value="1"/>
</dbReference>
<dbReference type="InterPro" id="IPR036259">
    <property type="entry name" value="MFS_trans_sf"/>
</dbReference>
<dbReference type="InterPro" id="IPR020846">
    <property type="entry name" value="MFS_dom"/>
</dbReference>
<organism evidence="10">
    <name type="scientific">Paraconexibacter sp. AEG42_29</name>
    <dbReference type="NCBI Taxonomy" id="2997339"/>
    <lineage>
        <taxon>Bacteria</taxon>
        <taxon>Bacillati</taxon>
        <taxon>Actinomycetota</taxon>
        <taxon>Thermoleophilia</taxon>
        <taxon>Solirubrobacterales</taxon>
        <taxon>Paraconexibacteraceae</taxon>
        <taxon>Paraconexibacter</taxon>
    </lineage>
</organism>
<dbReference type="Gene3D" id="1.20.1250.20">
    <property type="entry name" value="MFS general substrate transporter like domains"/>
    <property type="match status" value="1"/>
</dbReference>
<feature type="transmembrane region" description="Helical" evidence="8">
    <location>
        <begin position="20"/>
        <end position="43"/>
    </location>
</feature>
<feature type="transmembrane region" description="Helical" evidence="8">
    <location>
        <begin position="338"/>
        <end position="359"/>
    </location>
</feature>
<dbReference type="InterPro" id="IPR004638">
    <property type="entry name" value="EmrB-like"/>
</dbReference>
<evidence type="ECO:0000256" key="4">
    <source>
        <dbReference type="ARBA" id="ARBA00022692"/>
    </source>
</evidence>
<comment type="subcellular location">
    <subcellularLocation>
        <location evidence="1">Cell membrane</location>
        <topology evidence="1">Multi-pass membrane protein</topology>
    </subcellularLocation>
</comment>
<keyword evidence="5 8" id="KW-1133">Transmembrane helix</keyword>
<feature type="transmembrane region" description="Helical" evidence="8">
    <location>
        <begin position="55"/>
        <end position="75"/>
    </location>
</feature>
<evidence type="ECO:0000256" key="7">
    <source>
        <dbReference type="SAM" id="MobiDB-lite"/>
    </source>
</evidence>
<evidence type="ECO:0000313" key="10">
    <source>
        <dbReference type="EMBL" id="XAY08291.1"/>
    </source>
</evidence>